<comment type="subcellular location">
    <subcellularLocation>
        <location evidence="1">Membrane</location>
        <topology evidence="1">Multi-pass membrane protein</topology>
    </subcellularLocation>
</comment>
<dbReference type="RefSeq" id="WP_167187867.1">
    <property type="nucleotide sequence ID" value="NZ_JAASQL010000002.1"/>
</dbReference>
<dbReference type="PANTHER" id="PTHR21716:SF4">
    <property type="entry name" value="TRANSMEMBRANE PROTEIN 245"/>
    <property type="match status" value="1"/>
</dbReference>
<proteinExistence type="inferred from homology"/>
<dbReference type="Pfam" id="PF01594">
    <property type="entry name" value="AI-2E_transport"/>
    <property type="match status" value="1"/>
</dbReference>
<evidence type="ECO:0000313" key="8">
    <source>
        <dbReference type="Proteomes" id="UP000745859"/>
    </source>
</evidence>
<evidence type="ECO:0000256" key="1">
    <source>
        <dbReference type="ARBA" id="ARBA00004141"/>
    </source>
</evidence>
<evidence type="ECO:0000256" key="5">
    <source>
        <dbReference type="ARBA" id="ARBA00023136"/>
    </source>
</evidence>
<comment type="caution">
    <text evidence="7">The sequence shown here is derived from an EMBL/GenBank/DDBJ whole genome shotgun (WGS) entry which is preliminary data.</text>
</comment>
<feature type="transmembrane region" description="Helical" evidence="6">
    <location>
        <begin position="65"/>
        <end position="86"/>
    </location>
</feature>
<keyword evidence="5 6" id="KW-0472">Membrane</keyword>
<dbReference type="InterPro" id="IPR002549">
    <property type="entry name" value="AI-2E-like"/>
</dbReference>
<feature type="transmembrane region" description="Helical" evidence="6">
    <location>
        <begin position="225"/>
        <end position="250"/>
    </location>
</feature>
<reference evidence="7 8" key="1">
    <citation type="submission" date="2020-03" db="EMBL/GenBank/DDBJ databases">
        <title>Genomic Encyclopedia of Type Strains, Phase IV (KMG-IV): sequencing the most valuable type-strain genomes for metagenomic binning, comparative biology and taxonomic classification.</title>
        <authorList>
            <person name="Goeker M."/>
        </authorList>
    </citation>
    <scope>NUCLEOTIDE SEQUENCE [LARGE SCALE GENOMIC DNA]</scope>
    <source>
        <strain evidence="7 8">DSM 101599</strain>
    </source>
</reference>
<protein>
    <submittedName>
        <fullName evidence="7">PurR-regulated permease PerM</fullName>
    </submittedName>
</protein>
<dbReference type="PANTHER" id="PTHR21716">
    <property type="entry name" value="TRANSMEMBRANE PROTEIN"/>
    <property type="match status" value="1"/>
</dbReference>
<evidence type="ECO:0000256" key="2">
    <source>
        <dbReference type="ARBA" id="ARBA00009773"/>
    </source>
</evidence>
<feature type="transmembrane region" description="Helical" evidence="6">
    <location>
        <begin position="198"/>
        <end position="218"/>
    </location>
</feature>
<organism evidence="7 8">
    <name type="scientific">Wenyingzhuangia heitensis</name>
    <dbReference type="NCBI Taxonomy" id="1487859"/>
    <lineage>
        <taxon>Bacteria</taxon>
        <taxon>Pseudomonadati</taxon>
        <taxon>Bacteroidota</taxon>
        <taxon>Flavobacteriia</taxon>
        <taxon>Flavobacteriales</taxon>
        <taxon>Flavobacteriaceae</taxon>
        <taxon>Wenyingzhuangia</taxon>
    </lineage>
</organism>
<keyword evidence="4 6" id="KW-1133">Transmembrane helix</keyword>
<feature type="transmembrane region" description="Helical" evidence="6">
    <location>
        <begin position="295"/>
        <end position="328"/>
    </location>
</feature>
<feature type="transmembrane region" description="Helical" evidence="6">
    <location>
        <begin position="12"/>
        <end position="45"/>
    </location>
</feature>
<evidence type="ECO:0000256" key="3">
    <source>
        <dbReference type="ARBA" id="ARBA00022692"/>
    </source>
</evidence>
<accession>A0ABX0U9R6</accession>
<dbReference type="EMBL" id="JAASQL010000002">
    <property type="protein sequence ID" value="NIJ45569.1"/>
    <property type="molecule type" value="Genomic_DNA"/>
</dbReference>
<evidence type="ECO:0000256" key="6">
    <source>
        <dbReference type="SAM" id="Phobius"/>
    </source>
</evidence>
<keyword evidence="3 6" id="KW-0812">Transmembrane</keyword>
<evidence type="ECO:0000313" key="7">
    <source>
        <dbReference type="EMBL" id="NIJ45569.1"/>
    </source>
</evidence>
<dbReference type="Proteomes" id="UP000745859">
    <property type="component" value="Unassembled WGS sequence"/>
</dbReference>
<gene>
    <name evidence="7" type="ORF">FHR24_002037</name>
</gene>
<feature type="transmembrane region" description="Helical" evidence="6">
    <location>
        <begin position="139"/>
        <end position="161"/>
    </location>
</feature>
<feature type="transmembrane region" description="Helical" evidence="6">
    <location>
        <begin position="262"/>
        <end position="283"/>
    </location>
</feature>
<evidence type="ECO:0000256" key="4">
    <source>
        <dbReference type="ARBA" id="ARBA00022989"/>
    </source>
</evidence>
<name>A0ABX0U9R6_9FLAO</name>
<keyword evidence="8" id="KW-1185">Reference proteome</keyword>
<comment type="similarity">
    <text evidence="2">Belongs to the autoinducer-2 exporter (AI-2E) (TC 2.A.86) family.</text>
</comment>
<sequence length="339" mass="37668">MKTISSQIIRQLFVLILILTIGTLIFSETTPYLSGILGAVTLYVLLKKLMTKLVDKGWKVNISAFFLMGTSFLVILLPIMGVFLMLGNKIKKASENSEEIIESVKQNLNQLEKYVGFDLASTINTSEVSKSLSDYLQNFIGGTFTTVMSIAIMYFLLYFMLINYNKLNTAIYKYIPLKKKNYQLLEQETTAMVKANALGIPLVAIAQGLVSLVGFLIFKAENPFFWAVIVTIGSMIPFIGSMLGTIPLFLLTYSNGDVFNAWGILAYGIIFVGATDNLIRLFVLQKLDNVHPLITLFGVIIGIPLFGFIGLIFGPLLVSLFFVLILIYKNEYGNDTSTS</sequence>